<keyword evidence="2 3" id="KW-0408">Iron</keyword>
<accession>A0ABQ9MF96</accession>
<evidence type="ECO:0000256" key="3">
    <source>
        <dbReference type="RuleBase" id="RU003682"/>
    </source>
</evidence>
<dbReference type="Pfam" id="PF14226">
    <property type="entry name" value="DIOX_N"/>
    <property type="match status" value="1"/>
</dbReference>
<dbReference type="InterPro" id="IPR005123">
    <property type="entry name" value="Oxoglu/Fe-dep_dioxygenase_dom"/>
</dbReference>
<evidence type="ECO:0000313" key="5">
    <source>
        <dbReference type="EMBL" id="KAJ9178997.1"/>
    </source>
</evidence>
<evidence type="ECO:0000256" key="1">
    <source>
        <dbReference type="ARBA" id="ARBA00022723"/>
    </source>
</evidence>
<dbReference type="InterPro" id="IPR027443">
    <property type="entry name" value="IPNS-like_sf"/>
</dbReference>
<comment type="caution">
    <text evidence="5">The sequence shown here is derived from an EMBL/GenBank/DDBJ whole genome shotgun (WGS) entry which is preliminary data.</text>
</comment>
<reference evidence="5" key="1">
    <citation type="journal article" date="2023" name="Plant Biotechnol. J.">
        <title>Chromosome-level wild Hevea brasiliensis genome provides new tools for genomic-assisted breeding and valuable loci to elevate rubber yield.</title>
        <authorList>
            <person name="Cheng H."/>
            <person name="Song X."/>
            <person name="Hu Y."/>
            <person name="Wu T."/>
            <person name="Yang Q."/>
            <person name="An Z."/>
            <person name="Feng S."/>
            <person name="Deng Z."/>
            <person name="Wu W."/>
            <person name="Zeng X."/>
            <person name="Tu M."/>
            <person name="Wang X."/>
            <person name="Huang H."/>
        </authorList>
    </citation>
    <scope>NUCLEOTIDE SEQUENCE</scope>
    <source>
        <strain evidence="5">MT/VB/25A 57/8</strain>
    </source>
</reference>
<protein>
    <recommendedName>
        <fullName evidence="4">Fe2OG dioxygenase domain-containing protein</fullName>
    </recommendedName>
</protein>
<dbReference type="InterPro" id="IPR050231">
    <property type="entry name" value="Iron_ascorbate_oxido_reductase"/>
</dbReference>
<dbReference type="Pfam" id="PF03171">
    <property type="entry name" value="2OG-FeII_Oxy"/>
    <property type="match status" value="1"/>
</dbReference>
<comment type="similarity">
    <text evidence="3">Belongs to the iron/ascorbate-dependent oxidoreductase family.</text>
</comment>
<keyword evidence="3" id="KW-0560">Oxidoreductase</keyword>
<dbReference type="PANTHER" id="PTHR47990">
    <property type="entry name" value="2-OXOGLUTARATE (2OG) AND FE(II)-DEPENDENT OXYGENASE SUPERFAMILY PROTEIN-RELATED"/>
    <property type="match status" value="1"/>
</dbReference>
<feature type="domain" description="Fe2OG dioxygenase" evidence="4">
    <location>
        <begin position="165"/>
        <end position="265"/>
    </location>
</feature>
<evidence type="ECO:0000313" key="6">
    <source>
        <dbReference type="Proteomes" id="UP001174677"/>
    </source>
</evidence>
<keyword evidence="6" id="KW-1185">Reference proteome</keyword>
<organism evidence="5 6">
    <name type="scientific">Hevea brasiliensis</name>
    <name type="common">Para rubber tree</name>
    <name type="synonym">Siphonia brasiliensis</name>
    <dbReference type="NCBI Taxonomy" id="3981"/>
    <lineage>
        <taxon>Eukaryota</taxon>
        <taxon>Viridiplantae</taxon>
        <taxon>Streptophyta</taxon>
        <taxon>Embryophyta</taxon>
        <taxon>Tracheophyta</taxon>
        <taxon>Spermatophyta</taxon>
        <taxon>Magnoliopsida</taxon>
        <taxon>eudicotyledons</taxon>
        <taxon>Gunneridae</taxon>
        <taxon>Pentapetalae</taxon>
        <taxon>rosids</taxon>
        <taxon>fabids</taxon>
        <taxon>Malpighiales</taxon>
        <taxon>Euphorbiaceae</taxon>
        <taxon>Crotonoideae</taxon>
        <taxon>Micrandreae</taxon>
        <taxon>Hevea</taxon>
    </lineage>
</organism>
<dbReference type="InterPro" id="IPR026992">
    <property type="entry name" value="DIOX_N"/>
</dbReference>
<evidence type="ECO:0000259" key="4">
    <source>
        <dbReference type="PROSITE" id="PS51471"/>
    </source>
</evidence>
<dbReference type="PROSITE" id="PS51471">
    <property type="entry name" value="FE2OG_OXY"/>
    <property type="match status" value="1"/>
</dbReference>
<name>A0ABQ9MF96_HEVBR</name>
<dbReference type="SUPFAM" id="SSF51197">
    <property type="entry name" value="Clavaminate synthase-like"/>
    <property type="match status" value="1"/>
</dbReference>
<dbReference type="InterPro" id="IPR044861">
    <property type="entry name" value="IPNS-like_FE2OG_OXY"/>
</dbReference>
<evidence type="ECO:0000256" key="2">
    <source>
        <dbReference type="ARBA" id="ARBA00023004"/>
    </source>
</evidence>
<dbReference type="Proteomes" id="UP001174677">
    <property type="component" value="Chromosome 6"/>
</dbReference>
<gene>
    <name evidence="5" type="ORF">P3X46_010832</name>
</gene>
<keyword evidence="1 3" id="KW-0479">Metal-binding</keyword>
<proteinExistence type="inferred from homology"/>
<dbReference type="Gene3D" id="2.60.120.330">
    <property type="entry name" value="B-lactam Antibiotic, Isopenicillin N Synthase, Chain"/>
    <property type="match status" value="1"/>
</dbReference>
<dbReference type="EMBL" id="JARPOI010000006">
    <property type="protein sequence ID" value="KAJ9178997.1"/>
    <property type="molecule type" value="Genomic_DNA"/>
</dbReference>
<sequence>MVLEVAPKLPVLDFSKETLKPGTSCWLKACADVRQALEEYGCFAVEYKKLSPELRDGVFGVLKELFDLPTEVKMQNKCQRPLISYIGHDSRIPLHESMGIEDAATLEAAKKFSNLMWPSGNDRFCEYIHAYGKLVTQLDQMVTRMIFESYGVEKHHDSYVESTCYVLRLLKTRAPKENETNLGLGTHTDTSFTTILHQNQVNGLEVDTKDGQKINVEFSPSSFVVMAGDALMAWSNERIKAPRHQVIMKGKVDRFSMGLFTFNNGILEVHEELVDEEYPLKYKPIDHLGFLHFFQKTRRPIKDYCGI</sequence>